<feature type="compositionally biased region" description="Pro residues" evidence="1">
    <location>
        <begin position="77"/>
        <end position="87"/>
    </location>
</feature>
<name>A0A8R7UGD2_TRIUA</name>
<dbReference type="Gramene" id="TuG1812G0500002236.01.T01">
    <property type="protein sequence ID" value="TuG1812G0500002236.01.T01.cds313976"/>
    <property type="gene ID" value="TuG1812G0500002236.01"/>
</dbReference>
<sequence>MLGELWKADSASQLRALGMMWEWWDVRKKANIGEPVSSPQRKWRSQDSSIGGAELLVASTKIVDRWGGGGGGAGPCSSPPGSAPAQR</sequence>
<dbReference type="EnsemblPlants" id="TuG1812G0500002236.01.T01">
    <property type="protein sequence ID" value="TuG1812G0500002236.01.T01.cds313976"/>
    <property type="gene ID" value="TuG1812G0500002236.01"/>
</dbReference>
<dbReference type="AlphaFoldDB" id="A0A8R7UGD2"/>
<evidence type="ECO:0000256" key="1">
    <source>
        <dbReference type="SAM" id="MobiDB-lite"/>
    </source>
</evidence>
<reference evidence="2" key="2">
    <citation type="submission" date="2018-03" db="EMBL/GenBank/DDBJ databases">
        <title>The Triticum urartu genome reveals the dynamic nature of wheat genome evolution.</title>
        <authorList>
            <person name="Ling H."/>
            <person name="Ma B."/>
            <person name="Shi X."/>
            <person name="Liu H."/>
            <person name="Dong L."/>
            <person name="Sun H."/>
            <person name="Cao Y."/>
            <person name="Gao Q."/>
            <person name="Zheng S."/>
            <person name="Li Y."/>
            <person name="Yu Y."/>
            <person name="Du H."/>
            <person name="Qi M."/>
            <person name="Li Y."/>
            <person name="Yu H."/>
            <person name="Cui Y."/>
            <person name="Wang N."/>
            <person name="Chen C."/>
            <person name="Wu H."/>
            <person name="Zhao Y."/>
            <person name="Zhang J."/>
            <person name="Li Y."/>
            <person name="Zhou W."/>
            <person name="Zhang B."/>
            <person name="Hu W."/>
            <person name="Eijk M."/>
            <person name="Tang J."/>
            <person name="Witsenboer H."/>
            <person name="Zhao S."/>
            <person name="Li Z."/>
            <person name="Zhang A."/>
            <person name="Wang D."/>
            <person name="Liang C."/>
        </authorList>
    </citation>
    <scope>NUCLEOTIDE SEQUENCE [LARGE SCALE GENOMIC DNA]</scope>
    <source>
        <strain evidence="2">cv. G1812</strain>
    </source>
</reference>
<evidence type="ECO:0000313" key="3">
    <source>
        <dbReference type="Proteomes" id="UP000015106"/>
    </source>
</evidence>
<organism evidence="2 3">
    <name type="scientific">Triticum urartu</name>
    <name type="common">Red wild einkorn</name>
    <name type="synonym">Crithodium urartu</name>
    <dbReference type="NCBI Taxonomy" id="4572"/>
    <lineage>
        <taxon>Eukaryota</taxon>
        <taxon>Viridiplantae</taxon>
        <taxon>Streptophyta</taxon>
        <taxon>Embryophyta</taxon>
        <taxon>Tracheophyta</taxon>
        <taxon>Spermatophyta</taxon>
        <taxon>Magnoliopsida</taxon>
        <taxon>Liliopsida</taxon>
        <taxon>Poales</taxon>
        <taxon>Poaceae</taxon>
        <taxon>BOP clade</taxon>
        <taxon>Pooideae</taxon>
        <taxon>Triticodae</taxon>
        <taxon>Triticeae</taxon>
        <taxon>Triticinae</taxon>
        <taxon>Triticum</taxon>
    </lineage>
</organism>
<keyword evidence="3" id="KW-1185">Reference proteome</keyword>
<reference evidence="3" key="1">
    <citation type="journal article" date="2013" name="Nature">
        <title>Draft genome of the wheat A-genome progenitor Triticum urartu.</title>
        <authorList>
            <person name="Ling H.Q."/>
            <person name="Zhao S."/>
            <person name="Liu D."/>
            <person name="Wang J."/>
            <person name="Sun H."/>
            <person name="Zhang C."/>
            <person name="Fan H."/>
            <person name="Li D."/>
            <person name="Dong L."/>
            <person name="Tao Y."/>
            <person name="Gao C."/>
            <person name="Wu H."/>
            <person name="Li Y."/>
            <person name="Cui Y."/>
            <person name="Guo X."/>
            <person name="Zheng S."/>
            <person name="Wang B."/>
            <person name="Yu K."/>
            <person name="Liang Q."/>
            <person name="Yang W."/>
            <person name="Lou X."/>
            <person name="Chen J."/>
            <person name="Feng M."/>
            <person name="Jian J."/>
            <person name="Zhang X."/>
            <person name="Luo G."/>
            <person name="Jiang Y."/>
            <person name="Liu J."/>
            <person name="Wang Z."/>
            <person name="Sha Y."/>
            <person name="Zhang B."/>
            <person name="Wu H."/>
            <person name="Tang D."/>
            <person name="Shen Q."/>
            <person name="Xue P."/>
            <person name="Zou S."/>
            <person name="Wang X."/>
            <person name="Liu X."/>
            <person name="Wang F."/>
            <person name="Yang Y."/>
            <person name="An X."/>
            <person name="Dong Z."/>
            <person name="Zhang K."/>
            <person name="Zhang X."/>
            <person name="Luo M.C."/>
            <person name="Dvorak J."/>
            <person name="Tong Y."/>
            <person name="Wang J."/>
            <person name="Yang H."/>
            <person name="Li Z."/>
            <person name="Wang D."/>
            <person name="Zhang A."/>
            <person name="Wang J."/>
        </authorList>
    </citation>
    <scope>NUCLEOTIDE SEQUENCE</scope>
    <source>
        <strain evidence="3">cv. G1812</strain>
    </source>
</reference>
<dbReference type="Proteomes" id="UP000015106">
    <property type="component" value="Chromosome 5"/>
</dbReference>
<feature type="region of interest" description="Disordered" evidence="1">
    <location>
        <begin position="66"/>
        <end position="87"/>
    </location>
</feature>
<protein>
    <submittedName>
        <fullName evidence="2">Uncharacterized protein</fullName>
    </submittedName>
</protein>
<reference evidence="2" key="3">
    <citation type="submission" date="2022-06" db="UniProtKB">
        <authorList>
            <consortium name="EnsemblPlants"/>
        </authorList>
    </citation>
    <scope>IDENTIFICATION</scope>
</reference>
<proteinExistence type="predicted"/>
<evidence type="ECO:0000313" key="2">
    <source>
        <dbReference type="EnsemblPlants" id="TuG1812G0500002236.01.T01.cds313976"/>
    </source>
</evidence>
<accession>A0A8R7UGD2</accession>